<organism evidence="2 3">
    <name type="scientific">Pseudonocardia charpentierae</name>
    <dbReference type="NCBI Taxonomy" id="3075545"/>
    <lineage>
        <taxon>Bacteria</taxon>
        <taxon>Bacillati</taxon>
        <taxon>Actinomycetota</taxon>
        <taxon>Actinomycetes</taxon>
        <taxon>Pseudonocardiales</taxon>
        <taxon>Pseudonocardiaceae</taxon>
        <taxon>Pseudonocardia</taxon>
    </lineage>
</organism>
<gene>
    <name evidence="2" type="ORF">RM445_01175</name>
</gene>
<evidence type="ECO:0000256" key="1">
    <source>
        <dbReference type="SAM" id="MobiDB-lite"/>
    </source>
</evidence>
<keyword evidence="3" id="KW-1185">Reference proteome</keyword>
<evidence type="ECO:0000313" key="3">
    <source>
        <dbReference type="Proteomes" id="UP001183202"/>
    </source>
</evidence>
<feature type="region of interest" description="Disordered" evidence="1">
    <location>
        <begin position="199"/>
        <end position="228"/>
    </location>
</feature>
<evidence type="ECO:0000313" key="2">
    <source>
        <dbReference type="EMBL" id="MDT0348135.1"/>
    </source>
</evidence>
<evidence type="ECO:0008006" key="4">
    <source>
        <dbReference type="Google" id="ProtNLM"/>
    </source>
</evidence>
<dbReference type="EMBL" id="JAVREJ010000001">
    <property type="protein sequence ID" value="MDT0348135.1"/>
    <property type="molecule type" value="Genomic_DNA"/>
</dbReference>
<reference evidence="3" key="1">
    <citation type="submission" date="2023-07" db="EMBL/GenBank/DDBJ databases">
        <title>30 novel species of actinomycetes from the DSMZ collection.</title>
        <authorList>
            <person name="Nouioui I."/>
        </authorList>
    </citation>
    <scope>NUCLEOTIDE SEQUENCE [LARGE SCALE GENOMIC DNA]</scope>
    <source>
        <strain evidence="3">DSM 45834</strain>
    </source>
</reference>
<name>A0ABU2N2L9_9PSEU</name>
<comment type="caution">
    <text evidence="2">The sequence shown here is derived from an EMBL/GenBank/DDBJ whole genome shotgun (WGS) entry which is preliminary data.</text>
</comment>
<dbReference type="Proteomes" id="UP001183202">
    <property type="component" value="Unassembled WGS sequence"/>
</dbReference>
<proteinExistence type="predicted"/>
<protein>
    <recommendedName>
        <fullName evidence="4">DUF4913 domain-containing protein</fullName>
    </recommendedName>
</protein>
<accession>A0ABU2N2L9</accession>
<sequence>MPADSPHDRTDSADGVDPQLVALARTVDRTGRRLSVLDKLVGQLATDLTALARIVTSSPATPSSTEGETDAVPAVRSWLLADDLDQAATDLADLCTWLGRVYLRYPRTDLPSCWLWHPHAVEELWWLRRAHADAYHPENGSWLRVGDWHDRQLPGVTQRLAHTIGSCELALHLPGQRAAGLPRPVPFADAAPFVAQTWTGSAGREPGPPPTGHQLDEADRLQRDRFTS</sequence>
<dbReference type="RefSeq" id="WP_311554034.1">
    <property type="nucleotide sequence ID" value="NZ_JAVREJ010000001.1"/>
</dbReference>
<feature type="compositionally biased region" description="Basic and acidic residues" evidence="1">
    <location>
        <begin position="214"/>
        <end position="228"/>
    </location>
</feature>